<feature type="compositionally biased region" description="Pro residues" evidence="1">
    <location>
        <begin position="29"/>
        <end position="44"/>
    </location>
</feature>
<reference evidence="3 4" key="1">
    <citation type="submission" date="2017-05" db="EMBL/GenBank/DDBJ databases">
        <title>Complete genome sequence of Streptomyces sp. SCSIO 03032 revealed the diverse biosynthetic pathways for its bioactive secondary metabolites.</title>
        <authorList>
            <person name="Ma L."/>
            <person name="Zhu Y."/>
            <person name="Zhang W."/>
            <person name="Zhang G."/>
            <person name="Tian X."/>
            <person name="Zhang S."/>
            <person name="Zhang C."/>
        </authorList>
    </citation>
    <scope>NUCLEOTIDE SEQUENCE [LARGE SCALE GENOMIC DNA]</scope>
    <source>
        <strain evidence="3 4">SCSIO 03032</strain>
    </source>
</reference>
<feature type="region of interest" description="Disordered" evidence="1">
    <location>
        <begin position="1"/>
        <end position="73"/>
    </location>
</feature>
<feature type="transmembrane region" description="Helical" evidence="2">
    <location>
        <begin position="332"/>
        <end position="361"/>
    </location>
</feature>
<keyword evidence="4" id="KW-1185">Reference proteome</keyword>
<dbReference type="Proteomes" id="UP000194218">
    <property type="component" value="Chromosome"/>
</dbReference>
<feature type="compositionally biased region" description="Gly residues" evidence="1">
    <location>
        <begin position="57"/>
        <end position="66"/>
    </location>
</feature>
<feature type="transmembrane region" description="Helical" evidence="2">
    <location>
        <begin position="234"/>
        <end position="261"/>
    </location>
</feature>
<dbReference type="RefSeq" id="WP_086160247.1">
    <property type="nucleotide sequence ID" value="NZ_CP021121.1"/>
</dbReference>
<dbReference type="InterPro" id="IPR055966">
    <property type="entry name" value="DUF7544"/>
</dbReference>
<gene>
    <name evidence="3" type="ORF">CAG99_17470</name>
</gene>
<accession>A0A1W7D043</accession>
<keyword evidence="2" id="KW-1133">Transmembrane helix</keyword>
<dbReference type="KEGG" id="smao:CAG99_17470"/>
<dbReference type="EMBL" id="CP021121">
    <property type="protein sequence ID" value="ARQ70392.1"/>
    <property type="molecule type" value="Genomic_DNA"/>
</dbReference>
<name>A0A1W7D043_9ACTN</name>
<dbReference type="PANTHER" id="PTHR33133:SF1">
    <property type="entry name" value="EXPRESSED PROTEIN-RELATED"/>
    <property type="match status" value="1"/>
</dbReference>
<dbReference type="OrthoDB" id="121140at2"/>
<evidence type="ECO:0000256" key="2">
    <source>
        <dbReference type="SAM" id="Phobius"/>
    </source>
</evidence>
<feature type="transmembrane region" description="Helical" evidence="2">
    <location>
        <begin position="103"/>
        <end position="126"/>
    </location>
</feature>
<feature type="transmembrane region" description="Helical" evidence="2">
    <location>
        <begin position="204"/>
        <end position="228"/>
    </location>
</feature>
<proteinExistence type="predicted"/>
<evidence type="ECO:0000313" key="3">
    <source>
        <dbReference type="EMBL" id="ARQ70392.1"/>
    </source>
</evidence>
<evidence type="ECO:0008006" key="5">
    <source>
        <dbReference type="Google" id="ProtNLM"/>
    </source>
</evidence>
<keyword evidence="2" id="KW-0472">Membrane</keyword>
<evidence type="ECO:0000313" key="4">
    <source>
        <dbReference type="Proteomes" id="UP000194218"/>
    </source>
</evidence>
<evidence type="ECO:0000256" key="1">
    <source>
        <dbReference type="SAM" id="MobiDB-lite"/>
    </source>
</evidence>
<feature type="transmembrane region" description="Helical" evidence="2">
    <location>
        <begin position="155"/>
        <end position="184"/>
    </location>
</feature>
<feature type="transmembrane region" description="Helical" evidence="2">
    <location>
        <begin position="282"/>
        <end position="303"/>
    </location>
</feature>
<sequence length="388" mass="40297">MSDTPGWASPGSTPPERGPEDGGSAQQPQSPPPHQPPSAPPPQQPQGWGAPQPGPQGPGGWGGGGWHPHPFAAKPGVIPLRPLGVGEILDGAVSTARAHWQTVLAISLGIAIVTQVIATIAMRLWLSDSSGIAALEDNPNPTDEQLRDALTDLGAFVSVTGLVTILGSVLATAMLTMVVSRAVLGRDVTFAEAWQDSRSRLPRLLGLVLLVPLITGLAVALPLLVGLLTGSGGFTALVTIGGIVLAVWLWVLLSLAAPALVLERQGVVAAMRRSAKLVRGSWWRVFGIQLLVMVLVTMVAGIIEFPTTMLAGLLTGEGTDSFFGGGTDELTWSYLTITGIGAVVASAITLPVSAGVTALLYMDQRIRREALDIELARAAGVDGPHRES</sequence>
<dbReference type="Pfam" id="PF24400">
    <property type="entry name" value="DUF7544"/>
    <property type="match status" value="1"/>
</dbReference>
<dbReference type="AlphaFoldDB" id="A0A1W7D043"/>
<keyword evidence="2" id="KW-0812">Transmembrane</keyword>
<organism evidence="3 4">
    <name type="scientific">Streptomyces marincola</name>
    <dbReference type="NCBI Taxonomy" id="2878388"/>
    <lineage>
        <taxon>Bacteria</taxon>
        <taxon>Bacillati</taxon>
        <taxon>Actinomycetota</taxon>
        <taxon>Actinomycetes</taxon>
        <taxon>Kitasatosporales</taxon>
        <taxon>Streptomycetaceae</taxon>
        <taxon>Streptomyces</taxon>
    </lineage>
</organism>
<protein>
    <recommendedName>
        <fullName evidence="5">Glycerophosphoryl diester phosphodiesterase membrane domain-containing protein</fullName>
    </recommendedName>
</protein>
<dbReference type="PANTHER" id="PTHR33133">
    <property type="entry name" value="OS08G0107100 PROTEIN-RELATED"/>
    <property type="match status" value="1"/>
</dbReference>